<proteinExistence type="predicted"/>
<sequence length="50" mass="5995">MKNEIETKRAEQVARGCQPTWGMTLPEYYAYQEKRREAHFAKKKLEKSSF</sequence>
<organism evidence="1">
    <name type="scientific">marine metagenome</name>
    <dbReference type="NCBI Taxonomy" id="408172"/>
    <lineage>
        <taxon>unclassified sequences</taxon>
        <taxon>metagenomes</taxon>
        <taxon>ecological metagenomes</taxon>
    </lineage>
</organism>
<dbReference type="EMBL" id="UINC01081653">
    <property type="protein sequence ID" value="SVC25720.1"/>
    <property type="molecule type" value="Genomic_DNA"/>
</dbReference>
<protein>
    <submittedName>
        <fullName evidence="1">Uncharacterized protein</fullName>
    </submittedName>
</protein>
<dbReference type="AlphaFoldDB" id="A0A382KMK8"/>
<name>A0A382KMK8_9ZZZZ</name>
<reference evidence="1" key="1">
    <citation type="submission" date="2018-05" db="EMBL/GenBank/DDBJ databases">
        <authorList>
            <person name="Lanie J.A."/>
            <person name="Ng W.-L."/>
            <person name="Kazmierczak K.M."/>
            <person name="Andrzejewski T.M."/>
            <person name="Davidsen T.M."/>
            <person name="Wayne K.J."/>
            <person name="Tettelin H."/>
            <person name="Glass J.I."/>
            <person name="Rusch D."/>
            <person name="Podicherti R."/>
            <person name="Tsui H.-C.T."/>
            <person name="Winkler M.E."/>
        </authorList>
    </citation>
    <scope>NUCLEOTIDE SEQUENCE</scope>
</reference>
<accession>A0A382KMK8</accession>
<gene>
    <name evidence="1" type="ORF">METZ01_LOCUS278574</name>
</gene>
<evidence type="ECO:0000313" key="1">
    <source>
        <dbReference type="EMBL" id="SVC25720.1"/>
    </source>
</evidence>